<keyword evidence="3" id="KW-1185">Reference proteome</keyword>
<accession>F4RCH0</accession>
<evidence type="ECO:0000313" key="2">
    <source>
        <dbReference type="EMBL" id="EGG09730.1"/>
    </source>
</evidence>
<proteinExistence type="predicted"/>
<name>F4RCH0_MELLP</name>
<dbReference type="Proteomes" id="UP000001072">
    <property type="component" value="Unassembled WGS sequence"/>
</dbReference>
<dbReference type="InParanoid" id="F4RCH0"/>
<dbReference type="AlphaFoldDB" id="F4RCH0"/>
<reference evidence="3" key="1">
    <citation type="journal article" date="2011" name="Proc. Natl. Acad. Sci. U.S.A.">
        <title>Obligate biotrophy features unraveled by the genomic analysis of rust fungi.</title>
        <authorList>
            <person name="Duplessis S."/>
            <person name="Cuomo C.A."/>
            <person name="Lin Y.-C."/>
            <person name="Aerts A."/>
            <person name="Tisserant E."/>
            <person name="Veneault-Fourrey C."/>
            <person name="Joly D.L."/>
            <person name="Hacquard S."/>
            <person name="Amselem J."/>
            <person name="Cantarel B.L."/>
            <person name="Chiu R."/>
            <person name="Coutinho P.M."/>
            <person name="Feau N."/>
            <person name="Field M."/>
            <person name="Frey P."/>
            <person name="Gelhaye E."/>
            <person name="Goldberg J."/>
            <person name="Grabherr M.G."/>
            <person name="Kodira C.D."/>
            <person name="Kohler A."/>
            <person name="Kuees U."/>
            <person name="Lindquist E.A."/>
            <person name="Lucas S.M."/>
            <person name="Mago R."/>
            <person name="Mauceli E."/>
            <person name="Morin E."/>
            <person name="Murat C."/>
            <person name="Pangilinan J.L."/>
            <person name="Park R."/>
            <person name="Pearson M."/>
            <person name="Quesneville H."/>
            <person name="Rouhier N."/>
            <person name="Sakthikumar S."/>
            <person name="Salamov A.A."/>
            <person name="Schmutz J."/>
            <person name="Selles B."/>
            <person name="Shapiro H."/>
            <person name="Tanguay P."/>
            <person name="Tuskan G.A."/>
            <person name="Henrissat B."/>
            <person name="Van de Peer Y."/>
            <person name="Rouze P."/>
            <person name="Ellis J.G."/>
            <person name="Dodds P.N."/>
            <person name="Schein J.E."/>
            <person name="Zhong S."/>
            <person name="Hamelin R.C."/>
            <person name="Grigoriev I.V."/>
            <person name="Szabo L.J."/>
            <person name="Martin F."/>
        </authorList>
    </citation>
    <scope>NUCLEOTIDE SEQUENCE [LARGE SCALE GENOMIC DNA]</scope>
    <source>
        <strain evidence="3">98AG31 / pathotype 3-4-7</strain>
    </source>
</reference>
<dbReference type="RefSeq" id="XP_007406784.1">
    <property type="nucleotide sequence ID" value="XM_007406722.1"/>
</dbReference>
<dbReference type="GeneID" id="18937167"/>
<gene>
    <name evidence="2" type="ORF">MELLADRAFT_95196</name>
</gene>
<evidence type="ECO:0000313" key="3">
    <source>
        <dbReference type="Proteomes" id="UP000001072"/>
    </source>
</evidence>
<dbReference type="EMBL" id="GL883096">
    <property type="protein sequence ID" value="EGG09730.1"/>
    <property type="molecule type" value="Genomic_DNA"/>
</dbReference>
<dbReference type="OrthoDB" id="2506803at2759"/>
<organism evidence="3">
    <name type="scientific">Melampsora larici-populina (strain 98AG31 / pathotype 3-4-7)</name>
    <name type="common">Poplar leaf rust fungus</name>
    <dbReference type="NCBI Taxonomy" id="747676"/>
    <lineage>
        <taxon>Eukaryota</taxon>
        <taxon>Fungi</taxon>
        <taxon>Dikarya</taxon>
        <taxon>Basidiomycota</taxon>
        <taxon>Pucciniomycotina</taxon>
        <taxon>Pucciniomycetes</taxon>
        <taxon>Pucciniales</taxon>
        <taxon>Melampsoraceae</taxon>
        <taxon>Melampsora</taxon>
    </lineage>
</organism>
<sequence>MNEAPNVGAVSLIETGIEALIDYTIWFPKVKPGKQGSGQSFESPKPTNNLKVTITGDTALSFKAAKLHILSEINKHELLAVTLLRAADKGEGELGNLKWHVYISTSKLYPKTGGQIVFITSDEAWKEWLDVCKVSKDKVCGINLVMQNPAVEQKKKRKSLLLQAAKITRRNNRVAAKQPKKTPGNNNLTPEEMALDDEGQVELTSDEISNSSGSTGGDTDTDAVKIVADLIYKRHPIKSHYSTSVPVFVDPTNTDRFFYITTGMSRLWATEKLACDATGSKVVTIDIPPKASGIQWLSRSDQQMNRNKPGPGSNSSLRDMALMIKEVFGPIGQPTSDPLSSISGPTLKAPMSDYLSFCNIPDLDGSIKERLAGAGIDEYSLFDQEFLPHQDLTQLNLSTGTIARLYMNVKAFSKKLNDEQVK</sequence>
<dbReference type="KEGG" id="mlr:MELLADRAFT_95196"/>
<protein>
    <submittedName>
        <fullName evidence="2">Uncharacterized protein</fullName>
    </submittedName>
</protein>
<dbReference type="HOGENOM" id="CLU_650657_0_0_1"/>
<evidence type="ECO:0000256" key="1">
    <source>
        <dbReference type="SAM" id="MobiDB-lite"/>
    </source>
</evidence>
<feature type="region of interest" description="Disordered" evidence="1">
    <location>
        <begin position="172"/>
        <end position="220"/>
    </location>
</feature>
<dbReference type="VEuPathDB" id="FungiDB:MELLADRAFT_95196"/>